<dbReference type="Pfam" id="PF01237">
    <property type="entry name" value="Oxysterol_BP"/>
    <property type="match status" value="1"/>
</dbReference>
<dbReference type="Gene3D" id="2.60.120.680">
    <property type="entry name" value="GOLD domain"/>
    <property type="match status" value="1"/>
</dbReference>
<dbReference type="GO" id="GO:0006869">
    <property type="term" value="P:lipid transport"/>
    <property type="evidence" value="ECO:0007669"/>
    <property type="project" value="UniProtKB-KW"/>
</dbReference>
<keyword evidence="9" id="KW-0446">Lipid-binding</keyword>
<dbReference type="FunCoup" id="A0A1Z5TAX9">
    <property type="interactions" value="172"/>
</dbReference>
<dbReference type="FunFam" id="3.40.50.1820:FF:000118">
    <property type="entry name" value="Carboxypeptidase"/>
    <property type="match status" value="1"/>
</dbReference>
<dbReference type="InterPro" id="IPR037239">
    <property type="entry name" value="OSBP_sf"/>
</dbReference>
<keyword evidence="8" id="KW-0445">Lipid transport</keyword>
<evidence type="ECO:0000256" key="12">
    <source>
        <dbReference type="SAM" id="MobiDB-lite"/>
    </source>
</evidence>
<feature type="compositionally biased region" description="Polar residues" evidence="12">
    <location>
        <begin position="399"/>
        <end position="415"/>
    </location>
</feature>
<dbReference type="SMART" id="SM00233">
    <property type="entry name" value="PH"/>
    <property type="match status" value="1"/>
</dbReference>
<dbReference type="InterPro" id="IPR000648">
    <property type="entry name" value="Oxysterol-bd"/>
</dbReference>
<keyword evidence="7 11" id="KW-0378">Hydrolase</keyword>
<evidence type="ECO:0000256" key="2">
    <source>
        <dbReference type="ARBA" id="ARBA00009431"/>
    </source>
</evidence>
<evidence type="ECO:0000256" key="4">
    <source>
        <dbReference type="ARBA" id="ARBA00022645"/>
    </source>
</evidence>
<dbReference type="EMBL" id="MUNK01000079">
    <property type="protein sequence ID" value="OTA33189.1"/>
    <property type="molecule type" value="Genomic_DNA"/>
</dbReference>
<dbReference type="InterPro" id="IPR011993">
    <property type="entry name" value="PH-like_dom_sf"/>
</dbReference>
<sequence length="1108" mass="121654">MAGIETLVVHSKSYVVRWLDVSEYQSIAWSVEPHKRSINFGIFKHPGTKGGLTPALPEHEVGDAPDSGVQTPAVDEVGAPATGKQGRRGSVTKSETSQARDKLESLGIRTVWWTGRCEADKVTMGQYDILAGQGGTYGMVFDNTFSKQTSKTVHFVVMTHPTDAPPKSGHHLHYSNTYGGNTNSIGRSNSPSMRPAANSNESLAQSHRGVLEDPRPPSRRGLETKGIEGTSFYTGVMHKKRRKKAQGHAKRFFSLDFTSATLSYYRDRHSSALRGAVPLSLAAVGVNEKNREFSIDSGAEVWHLKALNKKDFEGWREALERASAISTTTEQTPLPPRATAGLPKLAPPPDPVQDREWERVEELVSKVAGTRDAVRGLAKDTDPKYMPGANGAGLGLTRSGGSSNAPSPSDSTLSPSHELDDTAPGRREKYVEPVQSMTITCESSGARAVATFKAGGMFSGRSEDVTVQLFEAQSDSPLALGLEGKWTESLRRSDTGATIWTAGQLVPDAPKVYGFTAFAAALNEVTAIEQGAIPFTDSRLRPDQAALENGEVDKAEGLKARLEERQRARRKVLESHGQTWNSQFFEKVEDEGDEEVWVLKGGKGSYWERRAHGDWQGTYNTSKYAVDGTAIPDVDFDIGESYAGLLPISSAPNSSELYFWFYPSANPQAEDEILIWLNGGPGCSSLEGILQENGPFLWQYGTFKPVKNPYTWVNLTNVVWIEQPAGTGFSQKRGTPAATNELEVAEQFLGFWKNFVDTFGLHNRKVYIAGESYAGYYVPYIADAMHNQTDETYYDVESILFYDPSMSYGVVQDSIPTVPFVDYWSNLFNFNDTFMEDIRSRSAKCGYDDFMDLALTFPPNGTLPTPPNVEGDQEGCDIWDDVITAAQLINPCWDVYQVATTCPLLWDVLGFPGSFDYLPPGAEIYFNRTEVQRAINAPVGPWAECSSGVLDTDSSPPSGLSVLPRVIEKNKKTVIGHGLLDFILLSNGTLMAIQNMTWSGSQGFSTPPSQWDDFFVPYHSELNLGSLAGAGIFGQYHTERDLTFVTIDLSGHMVPQYAPSAAYRQLEFLLGRIDSLGERSDFTTQSGNFGNSFNFTTANATMSMQHKL</sequence>
<feature type="compositionally biased region" description="Basic and acidic residues" evidence="12">
    <location>
        <begin position="209"/>
        <end position="225"/>
    </location>
</feature>
<evidence type="ECO:0000256" key="5">
    <source>
        <dbReference type="ARBA" id="ARBA00022670"/>
    </source>
</evidence>
<comment type="similarity">
    <text evidence="2 11">Belongs to the peptidase S10 family.</text>
</comment>
<evidence type="ECO:0000256" key="9">
    <source>
        <dbReference type="ARBA" id="ARBA00023121"/>
    </source>
</evidence>
<keyword evidence="4 11" id="KW-0121">Carboxypeptidase</keyword>
<dbReference type="AlphaFoldDB" id="A0A1Z5TAX9"/>
<evidence type="ECO:0000256" key="7">
    <source>
        <dbReference type="ARBA" id="ARBA00022801"/>
    </source>
</evidence>
<reference evidence="14 15" key="1">
    <citation type="submission" date="2017-01" db="EMBL/GenBank/DDBJ databases">
        <title>The recent genome duplication of the halophilic yeast Hortaea werneckii: insights from long-read sequencing.</title>
        <authorList>
            <person name="Sinha S."/>
            <person name="Flibotte S."/>
            <person name="Neira M."/>
            <person name="Lenassi M."/>
            <person name="Gostincar C."/>
            <person name="Stajich J.E."/>
            <person name="Nislow C.E."/>
        </authorList>
    </citation>
    <scope>NUCLEOTIDE SEQUENCE [LARGE SCALE GENOMIC DNA]</scope>
    <source>
        <strain evidence="14 15">EXF-2000</strain>
    </source>
</reference>
<feature type="region of interest" description="Disordered" evidence="12">
    <location>
        <begin position="374"/>
        <end position="427"/>
    </location>
</feature>
<evidence type="ECO:0000256" key="10">
    <source>
        <dbReference type="ARBA" id="ARBA00023180"/>
    </source>
</evidence>
<evidence type="ECO:0000256" key="3">
    <source>
        <dbReference type="ARBA" id="ARBA00022448"/>
    </source>
</evidence>
<dbReference type="SUPFAM" id="SSF144000">
    <property type="entry name" value="Oxysterol-binding protein-like"/>
    <property type="match status" value="1"/>
</dbReference>
<keyword evidence="10" id="KW-0325">Glycoprotein</keyword>
<evidence type="ECO:0000313" key="14">
    <source>
        <dbReference type="EMBL" id="OTA33189.1"/>
    </source>
</evidence>
<keyword evidence="15" id="KW-1185">Reference proteome</keyword>
<evidence type="ECO:0000256" key="11">
    <source>
        <dbReference type="RuleBase" id="RU361156"/>
    </source>
</evidence>
<dbReference type="SUPFAM" id="SSF53474">
    <property type="entry name" value="alpha/beta-Hydrolases"/>
    <property type="match status" value="1"/>
</dbReference>
<dbReference type="InterPro" id="IPR001563">
    <property type="entry name" value="Peptidase_S10"/>
</dbReference>
<evidence type="ECO:0000256" key="8">
    <source>
        <dbReference type="ARBA" id="ARBA00023055"/>
    </source>
</evidence>
<dbReference type="InterPro" id="IPR018202">
    <property type="entry name" value="Ser_caboxypep_ser_AS"/>
</dbReference>
<dbReference type="EC" id="3.4.16.-" evidence="11"/>
<organism evidence="14 15">
    <name type="scientific">Hortaea werneckii EXF-2000</name>
    <dbReference type="NCBI Taxonomy" id="1157616"/>
    <lineage>
        <taxon>Eukaryota</taxon>
        <taxon>Fungi</taxon>
        <taxon>Dikarya</taxon>
        <taxon>Ascomycota</taxon>
        <taxon>Pezizomycotina</taxon>
        <taxon>Dothideomycetes</taxon>
        <taxon>Dothideomycetidae</taxon>
        <taxon>Mycosphaerellales</taxon>
        <taxon>Teratosphaeriaceae</taxon>
        <taxon>Hortaea</taxon>
    </lineage>
</organism>
<dbReference type="OrthoDB" id="443318at2759"/>
<dbReference type="Gene3D" id="3.40.50.1820">
    <property type="entry name" value="alpha/beta hydrolase"/>
    <property type="match status" value="1"/>
</dbReference>
<keyword evidence="5 11" id="KW-0645">Protease</keyword>
<comment type="similarity">
    <text evidence="1">Belongs to the OSBP family.</text>
</comment>
<evidence type="ECO:0000256" key="1">
    <source>
        <dbReference type="ARBA" id="ARBA00008842"/>
    </source>
</evidence>
<gene>
    <name evidence="14" type="ORF">BTJ68_07099</name>
</gene>
<dbReference type="FunFam" id="2.30.29.30:FF:000369">
    <property type="entry name" value="Oxysterol binding protein"/>
    <property type="match status" value="1"/>
</dbReference>
<dbReference type="PANTHER" id="PTHR11802">
    <property type="entry name" value="SERINE PROTEASE FAMILY S10 SERINE CARBOXYPEPTIDASE"/>
    <property type="match status" value="1"/>
</dbReference>
<evidence type="ECO:0000259" key="13">
    <source>
        <dbReference type="PROSITE" id="PS50003"/>
    </source>
</evidence>
<feature type="region of interest" description="Disordered" evidence="12">
    <location>
        <begin position="62"/>
        <end position="100"/>
    </location>
</feature>
<dbReference type="InterPro" id="IPR041680">
    <property type="entry name" value="PH_8"/>
</dbReference>
<dbReference type="Gene3D" id="3.30.70.3490">
    <property type="match status" value="1"/>
</dbReference>
<keyword evidence="6" id="KW-0732">Signal</keyword>
<dbReference type="STRING" id="1157616.A0A1Z5TAX9"/>
<keyword evidence="3" id="KW-0813">Transport</keyword>
<dbReference type="GO" id="GO:0004185">
    <property type="term" value="F:serine-type carboxypeptidase activity"/>
    <property type="evidence" value="ECO:0007669"/>
    <property type="project" value="UniProtKB-UniRule"/>
</dbReference>
<dbReference type="VEuPathDB" id="FungiDB:BTJ68_07099"/>
<dbReference type="PROSITE" id="PS00560">
    <property type="entry name" value="CARBOXYPEPT_SER_HIS"/>
    <property type="match status" value="1"/>
</dbReference>
<evidence type="ECO:0000313" key="15">
    <source>
        <dbReference type="Proteomes" id="UP000194280"/>
    </source>
</evidence>
<feature type="compositionally biased region" description="Basic and acidic residues" evidence="12">
    <location>
        <begin position="374"/>
        <end position="383"/>
    </location>
</feature>
<name>A0A1Z5TAX9_HORWE</name>
<feature type="compositionally biased region" description="Basic and acidic residues" evidence="12">
    <location>
        <begin position="417"/>
        <end position="427"/>
    </location>
</feature>
<accession>A0A1Z5TAX9</accession>
<dbReference type="Gene3D" id="2.30.29.30">
    <property type="entry name" value="Pleckstrin-homology domain (PH domain)/Phosphotyrosine-binding domain (PTB)"/>
    <property type="match status" value="1"/>
</dbReference>
<feature type="region of interest" description="Disordered" evidence="12">
    <location>
        <begin position="182"/>
        <end position="225"/>
    </location>
</feature>
<dbReference type="SUPFAM" id="SSF101576">
    <property type="entry name" value="Supernatant protein factor (SPF), C-terminal domain"/>
    <property type="match status" value="1"/>
</dbReference>
<dbReference type="PROSITE" id="PS50003">
    <property type="entry name" value="PH_DOMAIN"/>
    <property type="match status" value="1"/>
</dbReference>
<dbReference type="InParanoid" id="A0A1Z5TAX9"/>
<protein>
    <recommendedName>
        <fullName evidence="11">Carboxypeptidase</fullName>
        <ecNumber evidence="11">3.4.16.-</ecNumber>
    </recommendedName>
</protein>
<dbReference type="GO" id="GO:0008289">
    <property type="term" value="F:lipid binding"/>
    <property type="evidence" value="ECO:0007669"/>
    <property type="project" value="UniProtKB-KW"/>
</dbReference>
<dbReference type="SUPFAM" id="SSF50729">
    <property type="entry name" value="PH domain-like"/>
    <property type="match status" value="1"/>
</dbReference>
<dbReference type="PROSITE" id="PS00131">
    <property type="entry name" value="CARBOXYPEPT_SER_SER"/>
    <property type="match status" value="1"/>
</dbReference>
<feature type="domain" description="PH" evidence="13">
    <location>
        <begin position="230"/>
        <end position="324"/>
    </location>
</feature>
<comment type="caution">
    <text evidence="14">The sequence shown here is derived from an EMBL/GenBank/DDBJ whole genome shotgun (WGS) entry which is preliminary data.</text>
</comment>
<proteinExistence type="inferred from homology"/>
<dbReference type="Gene3D" id="2.40.160.120">
    <property type="match status" value="1"/>
</dbReference>
<dbReference type="InterPro" id="IPR001849">
    <property type="entry name" value="PH_domain"/>
</dbReference>
<feature type="compositionally biased region" description="Polar residues" evidence="12">
    <location>
        <begin position="182"/>
        <end position="205"/>
    </location>
</feature>
<feature type="region of interest" description="Disordered" evidence="12">
    <location>
        <begin position="324"/>
        <end position="354"/>
    </location>
</feature>
<dbReference type="InterPro" id="IPR033124">
    <property type="entry name" value="Ser_caboxypep_his_AS"/>
</dbReference>
<dbReference type="PANTHER" id="PTHR11802:SF479">
    <property type="entry name" value="CARBOXYPEPTIDASE"/>
    <property type="match status" value="1"/>
</dbReference>
<dbReference type="Pfam" id="PF15409">
    <property type="entry name" value="PH_8"/>
    <property type="match status" value="1"/>
</dbReference>
<dbReference type="Pfam" id="PF00450">
    <property type="entry name" value="Peptidase_S10"/>
    <property type="match status" value="1"/>
</dbReference>
<dbReference type="InterPro" id="IPR036598">
    <property type="entry name" value="GOLD_dom_sf"/>
</dbReference>
<dbReference type="PRINTS" id="PR00724">
    <property type="entry name" value="CRBOXYPTASEC"/>
</dbReference>
<dbReference type="Proteomes" id="UP000194280">
    <property type="component" value="Unassembled WGS sequence"/>
</dbReference>
<evidence type="ECO:0000256" key="6">
    <source>
        <dbReference type="ARBA" id="ARBA00022729"/>
    </source>
</evidence>
<dbReference type="InterPro" id="IPR029058">
    <property type="entry name" value="AB_hydrolase_fold"/>
</dbReference>
<dbReference type="CDD" id="cd13289">
    <property type="entry name" value="PH_Osh3p_yeast"/>
    <property type="match status" value="1"/>
</dbReference>
<dbReference type="GO" id="GO:0006508">
    <property type="term" value="P:proteolysis"/>
    <property type="evidence" value="ECO:0007669"/>
    <property type="project" value="UniProtKB-KW"/>
</dbReference>